<reference evidence="6 7" key="1">
    <citation type="journal article" date="2018" name="J. Allergy Clin. Immunol.">
        <title>High-quality assembly of Dermatophagoides pteronyssinus genome and transcriptome reveals a wide range of novel allergens.</title>
        <authorList>
            <person name="Liu X.Y."/>
            <person name="Yang K.Y."/>
            <person name="Wang M.Q."/>
            <person name="Kwok J.S."/>
            <person name="Zeng X."/>
            <person name="Yang Z."/>
            <person name="Xiao X.J."/>
            <person name="Lau C.P."/>
            <person name="Li Y."/>
            <person name="Huang Z.M."/>
            <person name="Ba J.G."/>
            <person name="Yim A.K."/>
            <person name="Ouyang C.Y."/>
            <person name="Ngai S.M."/>
            <person name="Chan T.F."/>
            <person name="Leung E.L."/>
            <person name="Liu L."/>
            <person name="Liu Z.G."/>
            <person name="Tsui S.K."/>
        </authorList>
    </citation>
    <scope>NUCLEOTIDE SEQUENCE [LARGE SCALE GENOMIC DNA]</scope>
    <source>
        <strain evidence="6">Derp</strain>
    </source>
</reference>
<evidence type="ECO:0000313" key="6">
    <source>
        <dbReference type="EMBL" id="KAH9416949.1"/>
    </source>
</evidence>
<evidence type="ECO:0000256" key="2">
    <source>
        <dbReference type="ARBA" id="ARBA00022525"/>
    </source>
</evidence>
<feature type="non-terminal residue" evidence="6">
    <location>
        <position position="381"/>
    </location>
</feature>
<evidence type="ECO:0000313" key="7">
    <source>
        <dbReference type="Proteomes" id="UP000887458"/>
    </source>
</evidence>
<sequence>MVLNSFDGQQIAPPSSSSSPLIEMKKKLFKSDNLLSMNNNNDVQRRVNNHHHHHNNHHYNSKSQLRLDDSQVVFDPTIEEFSLHNTRHKQQQQQFDNDKMDKNQPNFQPDNDDNDPIMIDSTMDDQQQQPSLNDNAEEEKEEEEEESVKKIIDSGWIQHSSTKKLLYYLGKIDKVLFNNVVGNNLDKFDELDDSFMNPNEDELMINQPNQQQQQQNRNKSKTLNSEMENNNKNFEIILNRMMNTPTVVKKRGEGPQLSIDYPLTVLRQRLVAELARRKAKKTEEQIAINTEILKKLGRRRRRRSIQQTTSDQSKRQNLNSIKHFSNGKLQQHFRNNDKYYNYDRINSMIINNNKRQQMRINSKKQSWPIINRLNAKIIAFT</sequence>
<feature type="compositionally biased region" description="Polar residues" evidence="4">
    <location>
        <begin position="305"/>
        <end position="322"/>
    </location>
</feature>
<reference evidence="6 7" key="2">
    <citation type="journal article" date="2022" name="Mol. Biol. Evol.">
        <title>Comparative Genomics Reveals Insights into the Divergent Evolution of Astigmatic Mites and Household Pest Adaptations.</title>
        <authorList>
            <person name="Xiong Q."/>
            <person name="Wan A.T."/>
            <person name="Liu X."/>
            <person name="Fung C.S."/>
            <person name="Xiao X."/>
            <person name="Malainual N."/>
            <person name="Hou J."/>
            <person name="Wang L."/>
            <person name="Wang M."/>
            <person name="Yang K.Y."/>
            <person name="Cui Y."/>
            <person name="Leung E.L."/>
            <person name="Nong W."/>
            <person name="Shin S.K."/>
            <person name="Au S.W."/>
            <person name="Jeong K.Y."/>
            <person name="Chew F.T."/>
            <person name="Hui J.H."/>
            <person name="Leung T.F."/>
            <person name="Tungtrongchitr A."/>
            <person name="Zhong N."/>
            <person name="Liu Z."/>
            <person name="Tsui S.K."/>
        </authorList>
    </citation>
    <scope>NUCLEOTIDE SEQUENCE [LARGE SCALE GENOMIC DNA]</scope>
    <source>
        <strain evidence="6">Derp</strain>
    </source>
</reference>
<keyword evidence="3" id="KW-0372">Hormone</keyword>
<evidence type="ECO:0000256" key="3">
    <source>
        <dbReference type="ARBA" id="ARBA00022702"/>
    </source>
</evidence>
<comment type="caution">
    <text evidence="6">The sequence shown here is derived from an EMBL/GenBank/DDBJ whole genome shotgun (WGS) entry which is preliminary data.</text>
</comment>
<accession>A0ABQ8J338</accession>
<dbReference type="InterPro" id="IPR018446">
    <property type="entry name" value="Corticotropin-releasing_fac_CS"/>
</dbReference>
<comment type="subcellular location">
    <subcellularLocation>
        <location evidence="1">Secreted</location>
    </subcellularLocation>
</comment>
<evidence type="ECO:0000256" key="4">
    <source>
        <dbReference type="SAM" id="MobiDB-lite"/>
    </source>
</evidence>
<dbReference type="Pfam" id="PF00473">
    <property type="entry name" value="CRF"/>
    <property type="match status" value="1"/>
</dbReference>
<feature type="region of interest" description="Disordered" evidence="4">
    <location>
        <begin position="206"/>
        <end position="225"/>
    </location>
</feature>
<feature type="domain" description="Corticotropin-releasing factor" evidence="5">
    <location>
        <begin position="253"/>
        <end position="296"/>
    </location>
</feature>
<evidence type="ECO:0000256" key="1">
    <source>
        <dbReference type="ARBA" id="ARBA00004613"/>
    </source>
</evidence>
<feature type="compositionally biased region" description="Low complexity" evidence="4">
    <location>
        <begin position="206"/>
        <end position="217"/>
    </location>
</feature>
<dbReference type="InterPro" id="IPR000187">
    <property type="entry name" value="CRF"/>
</dbReference>
<protein>
    <recommendedName>
        <fullName evidence="5">Corticotropin-releasing factor domain-containing protein</fullName>
    </recommendedName>
</protein>
<dbReference type="EMBL" id="NJHN03000083">
    <property type="protein sequence ID" value="KAH9416949.1"/>
    <property type="molecule type" value="Genomic_DNA"/>
</dbReference>
<feature type="compositionally biased region" description="Acidic residues" evidence="4">
    <location>
        <begin position="135"/>
        <end position="146"/>
    </location>
</feature>
<feature type="compositionally biased region" description="Polar residues" evidence="4">
    <location>
        <begin position="124"/>
        <end position="134"/>
    </location>
</feature>
<organism evidence="6 7">
    <name type="scientific">Dermatophagoides pteronyssinus</name>
    <name type="common">European house dust mite</name>
    <dbReference type="NCBI Taxonomy" id="6956"/>
    <lineage>
        <taxon>Eukaryota</taxon>
        <taxon>Metazoa</taxon>
        <taxon>Ecdysozoa</taxon>
        <taxon>Arthropoda</taxon>
        <taxon>Chelicerata</taxon>
        <taxon>Arachnida</taxon>
        <taxon>Acari</taxon>
        <taxon>Acariformes</taxon>
        <taxon>Sarcoptiformes</taxon>
        <taxon>Astigmata</taxon>
        <taxon>Psoroptidia</taxon>
        <taxon>Analgoidea</taxon>
        <taxon>Pyroglyphidae</taxon>
        <taxon>Dermatophagoidinae</taxon>
        <taxon>Dermatophagoides</taxon>
    </lineage>
</organism>
<dbReference type="SMART" id="SM00039">
    <property type="entry name" value="CRF"/>
    <property type="match status" value="1"/>
</dbReference>
<keyword evidence="2" id="KW-0964">Secreted</keyword>
<feature type="region of interest" description="Disordered" evidence="4">
    <location>
        <begin position="82"/>
        <end position="150"/>
    </location>
</feature>
<keyword evidence="7" id="KW-1185">Reference proteome</keyword>
<dbReference type="Proteomes" id="UP000887458">
    <property type="component" value="Unassembled WGS sequence"/>
</dbReference>
<feature type="region of interest" description="Disordered" evidence="4">
    <location>
        <begin position="298"/>
        <end position="322"/>
    </location>
</feature>
<proteinExistence type="predicted"/>
<evidence type="ECO:0000259" key="5">
    <source>
        <dbReference type="SMART" id="SM00039"/>
    </source>
</evidence>
<dbReference type="PROSITE" id="PS00511">
    <property type="entry name" value="CRF"/>
    <property type="match status" value="1"/>
</dbReference>
<gene>
    <name evidence="6" type="ORF">DERP_011676</name>
</gene>
<name>A0ABQ8J338_DERPT</name>